<dbReference type="AlphaFoldDB" id="A0AAN9T1T3"/>
<feature type="signal peptide" evidence="1">
    <location>
        <begin position="1"/>
        <end position="21"/>
    </location>
</feature>
<name>A0AAN9T1T3_PSOTE</name>
<comment type="caution">
    <text evidence="2">The sequence shown here is derived from an EMBL/GenBank/DDBJ whole genome shotgun (WGS) entry which is preliminary data.</text>
</comment>
<evidence type="ECO:0000256" key="1">
    <source>
        <dbReference type="SAM" id="SignalP"/>
    </source>
</evidence>
<keyword evidence="3" id="KW-1185">Reference proteome</keyword>
<evidence type="ECO:0000313" key="3">
    <source>
        <dbReference type="Proteomes" id="UP001386955"/>
    </source>
</evidence>
<dbReference type="Proteomes" id="UP001386955">
    <property type="component" value="Unassembled WGS sequence"/>
</dbReference>
<reference evidence="2 3" key="1">
    <citation type="submission" date="2024-01" db="EMBL/GenBank/DDBJ databases">
        <title>The genomes of 5 underutilized Papilionoideae crops provide insights into root nodulation and disease resistanc.</title>
        <authorList>
            <person name="Jiang F."/>
        </authorList>
    </citation>
    <scope>NUCLEOTIDE SEQUENCE [LARGE SCALE GENOMIC DNA]</scope>
    <source>
        <strain evidence="2">DUOXIRENSHENG_FW03</strain>
        <tissue evidence="2">Leaves</tissue>
    </source>
</reference>
<keyword evidence="1" id="KW-0732">Signal</keyword>
<gene>
    <name evidence="2" type="ORF">VNO78_03612</name>
</gene>
<organism evidence="2 3">
    <name type="scientific">Psophocarpus tetragonolobus</name>
    <name type="common">Winged bean</name>
    <name type="synonym">Dolichos tetragonolobus</name>
    <dbReference type="NCBI Taxonomy" id="3891"/>
    <lineage>
        <taxon>Eukaryota</taxon>
        <taxon>Viridiplantae</taxon>
        <taxon>Streptophyta</taxon>
        <taxon>Embryophyta</taxon>
        <taxon>Tracheophyta</taxon>
        <taxon>Spermatophyta</taxon>
        <taxon>Magnoliopsida</taxon>
        <taxon>eudicotyledons</taxon>
        <taxon>Gunneridae</taxon>
        <taxon>Pentapetalae</taxon>
        <taxon>rosids</taxon>
        <taxon>fabids</taxon>
        <taxon>Fabales</taxon>
        <taxon>Fabaceae</taxon>
        <taxon>Papilionoideae</taxon>
        <taxon>50 kb inversion clade</taxon>
        <taxon>NPAAA clade</taxon>
        <taxon>indigoferoid/millettioid clade</taxon>
        <taxon>Phaseoleae</taxon>
        <taxon>Psophocarpus</taxon>
    </lineage>
</organism>
<proteinExistence type="predicted"/>
<sequence length="103" mass="10666">MGCRLILAVVVLTFSSMVAEARILPNTLPLPSKVGLPSLPVSESGLPVPVPAVSGLPSIPKVDLPPIPTVPMPDLPLPSLPLPPTPLPNLPIPKLTVNNVQIP</sequence>
<dbReference type="EMBL" id="JAYMYS010000001">
    <property type="protein sequence ID" value="KAK7412163.1"/>
    <property type="molecule type" value="Genomic_DNA"/>
</dbReference>
<feature type="chain" id="PRO_5043040216" evidence="1">
    <location>
        <begin position="22"/>
        <end position="103"/>
    </location>
</feature>
<evidence type="ECO:0000313" key="2">
    <source>
        <dbReference type="EMBL" id="KAK7412163.1"/>
    </source>
</evidence>
<accession>A0AAN9T1T3</accession>
<protein>
    <submittedName>
        <fullName evidence="2">Uncharacterized protein</fullName>
    </submittedName>
</protein>